<gene>
    <name evidence="1" type="ORF">AK812_SmicGene39420</name>
</gene>
<comment type="caution">
    <text evidence="1">The sequence shown here is derived from an EMBL/GenBank/DDBJ whole genome shotgun (WGS) entry which is preliminary data.</text>
</comment>
<dbReference type="AlphaFoldDB" id="A0A1Q9CB95"/>
<dbReference type="OrthoDB" id="10270227at2759"/>
<dbReference type="EMBL" id="LSRX01001405">
    <property type="protein sequence ID" value="OLP80199.1"/>
    <property type="molecule type" value="Genomic_DNA"/>
</dbReference>
<evidence type="ECO:0000313" key="1">
    <source>
        <dbReference type="EMBL" id="OLP80199.1"/>
    </source>
</evidence>
<reference evidence="1 2" key="1">
    <citation type="submission" date="2016-02" db="EMBL/GenBank/DDBJ databases">
        <title>Genome analysis of coral dinoflagellate symbionts highlights evolutionary adaptations to a symbiotic lifestyle.</title>
        <authorList>
            <person name="Aranda M."/>
            <person name="Li Y."/>
            <person name="Liew Y.J."/>
            <person name="Baumgarten S."/>
            <person name="Simakov O."/>
            <person name="Wilson M."/>
            <person name="Piel J."/>
            <person name="Ashoor H."/>
            <person name="Bougouffa S."/>
            <person name="Bajic V.B."/>
            <person name="Ryu T."/>
            <person name="Ravasi T."/>
            <person name="Bayer T."/>
            <person name="Micklem G."/>
            <person name="Kim H."/>
            <person name="Bhak J."/>
            <person name="Lajeunesse T.C."/>
            <person name="Voolstra C.R."/>
        </authorList>
    </citation>
    <scope>NUCLEOTIDE SEQUENCE [LARGE SCALE GENOMIC DNA]</scope>
    <source>
        <strain evidence="1 2">CCMP2467</strain>
    </source>
</reference>
<organism evidence="1 2">
    <name type="scientific">Symbiodinium microadriaticum</name>
    <name type="common">Dinoflagellate</name>
    <name type="synonym">Zooxanthella microadriatica</name>
    <dbReference type="NCBI Taxonomy" id="2951"/>
    <lineage>
        <taxon>Eukaryota</taxon>
        <taxon>Sar</taxon>
        <taxon>Alveolata</taxon>
        <taxon>Dinophyceae</taxon>
        <taxon>Suessiales</taxon>
        <taxon>Symbiodiniaceae</taxon>
        <taxon>Symbiodinium</taxon>
    </lineage>
</organism>
<evidence type="ECO:0000313" key="2">
    <source>
        <dbReference type="Proteomes" id="UP000186817"/>
    </source>
</evidence>
<sequence length="276" mass="31022">MAGRAAEFSQHGAESLARAIQPESVQLQGVPTMKRPAAHPRFHEKRGQGAHKTVNVPELSWRLQRRLVESLDMGPFLRSSGNSADDRRNADMTRWLRSETARLLVWRQENKLRYEDKASDPFLITDLHLTGPSSHVKQLSEMEHKVRVLKSRFNLDRVLREHLGGNSADDRRNADMTRWLRSETARLLVWRHHVPSHPGAGHVKEAAVGPGLRAAPGMELMGAKIFIHDTLVKLPVLVICSLENRGPSFAWVVLPTCTSSIYAGRSISRVTFSPCD</sequence>
<name>A0A1Q9CB95_SYMMI</name>
<protein>
    <submittedName>
        <fullName evidence="1">Uncharacterized protein</fullName>
    </submittedName>
</protein>
<accession>A0A1Q9CB95</accession>
<dbReference type="Proteomes" id="UP000186817">
    <property type="component" value="Unassembled WGS sequence"/>
</dbReference>
<keyword evidence="2" id="KW-1185">Reference proteome</keyword>
<proteinExistence type="predicted"/>